<comment type="caution">
    <text evidence="2">The sequence shown here is derived from an EMBL/GenBank/DDBJ whole genome shotgun (WGS) entry which is preliminary data.</text>
</comment>
<evidence type="ECO:0000313" key="2">
    <source>
        <dbReference type="EMBL" id="MBF9066895.1"/>
    </source>
</evidence>
<feature type="transmembrane region" description="Helical" evidence="1">
    <location>
        <begin position="21"/>
        <end position="42"/>
    </location>
</feature>
<dbReference type="RefSeq" id="WP_196192067.1">
    <property type="nucleotide sequence ID" value="NZ_JADPRT010000001.1"/>
</dbReference>
<dbReference type="InterPro" id="IPR008523">
    <property type="entry name" value="DUF805"/>
</dbReference>
<accession>A0A931AWP4</accession>
<dbReference type="Proteomes" id="UP000657385">
    <property type="component" value="Unassembled WGS sequence"/>
</dbReference>
<feature type="transmembrane region" description="Helical" evidence="1">
    <location>
        <begin position="48"/>
        <end position="66"/>
    </location>
</feature>
<proteinExistence type="predicted"/>
<dbReference type="PANTHER" id="PTHR34980">
    <property type="entry name" value="INNER MEMBRANE PROTEIN-RELATED-RELATED"/>
    <property type="match status" value="1"/>
</dbReference>
<keyword evidence="1" id="KW-0472">Membrane</keyword>
<dbReference type="Pfam" id="PF05656">
    <property type="entry name" value="DUF805"/>
    <property type="match status" value="1"/>
</dbReference>
<dbReference type="GO" id="GO:0005886">
    <property type="term" value="C:plasma membrane"/>
    <property type="evidence" value="ECO:0007669"/>
    <property type="project" value="TreeGrafter"/>
</dbReference>
<keyword evidence="3" id="KW-1185">Reference proteome</keyword>
<organism evidence="2 3">
    <name type="scientific">Streptacidiphilus fuscans</name>
    <dbReference type="NCBI Taxonomy" id="2789292"/>
    <lineage>
        <taxon>Bacteria</taxon>
        <taxon>Bacillati</taxon>
        <taxon>Actinomycetota</taxon>
        <taxon>Actinomycetes</taxon>
        <taxon>Kitasatosporales</taxon>
        <taxon>Streptomycetaceae</taxon>
        <taxon>Streptacidiphilus</taxon>
    </lineage>
</organism>
<name>A0A931AWP4_9ACTN</name>
<evidence type="ECO:0000313" key="3">
    <source>
        <dbReference type="Proteomes" id="UP000657385"/>
    </source>
</evidence>
<evidence type="ECO:0000256" key="1">
    <source>
        <dbReference type="SAM" id="Phobius"/>
    </source>
</evidence>
<gene>
    <name evidence="2" type="ORF">I2501_02430</name>
</gene>
<keyword evidence="1" id="KW-0812">Transmembrane</keyword>
<dbReference type="AlphaFoldDB" id="A0A931AWP4"/>
<protein>
    <submittedName>
        <fullName evidence="2">DUF805 domain-containing protein</fullName>
    </submittedName>
</protein>
<dbReference type="EMBL" id="JADPRT010000001">
    <property type="protein sequence ID" value="MBF9066895.1"/>
    <property type="molecule type" value="Genomic_DNA"/>
</dbReference>
<keyword evidence="1" id="KW-1133">Transmembrane helix</keyword>
<dbReference type="PANTHER" id="PTHR34980:SF2">
    <property type="entry name" value="INNER MEMBRANE PROTEIN YHAH-RELATED"/>
    <property type="match status" value="1"/>
</dbReference>
<feature type="transmembrane region" description="Helical" evidence="1">
    <location>
        <begin position="78"/>
        <end position="96"/>
    </location>
</feature>
<reference evidence="2" key="1">
    <citation type="submission" date="2020-11" db="EMBL/GenBank/DDBJ databases">
        <title>Isolation and identification of active actinomycetes.</title>
        <authorList>
            <person name="Yu B."/>
        </authorList>
    </citation>
    <scope>NUCLEOTIDE SEQUENCE</scope>
    <source>
        <strain evidence="2">NEAU-YB345</strain>
    </source>
</reference>
<sequence length="111" mass="12318">MNYYLDVLKNYAGFSGRAQRAEYWMFTLFNIIAGAVLLIIGAAIHFPLLYGIYSLAVLLPTLAVAFRRLHDTDRSAGWILIALIPFVGAIILLVFLCQEGTPGPNQYGPRV</sequence>